<gene>
    <name evidence="3" type="ORF">DEA37_0011222</name>
</gene>
<evidence type="ECO:0000256" key="2">
    <source>
        <dbReference type="SAM" id="MobiDB-lite"/>
    </source>
</evidence>
<dbReference type="PANTHER" id="PTHR15665:SF1">
    <property type="entry name" value="PROTEIN ASTEROID HOMOLOG 1"/>
    <property type="match status" value="1"/>
</dbReference>
<sequence length="841" mass="94751">MPIAGLLTILSGDYKNFEPIQMHDTKVVINASDFMGYFYGDLPRTYGGEYLSYHLTLRKIFEVFEKCNIEPYFVFSGGLENRGHQLQSKLQWAVKGPHQLIDGTNTSNYRHPHIPPSTWSSFCETLRAHDHLFTVVPYACIRGTLALATLLKCPVLGMSSDYFMMVSSDQLSGRRNDQIPPFVSLPYLNLKPLRDLSKEVKPHFILAHAFRATHSEIRGIAPRHRPILALLLGSDTMPRSRLPSGLRVQYDGELTQSPKERRWRTVRDWLANFPPDSDEPVVQWIEGYPAEDQSRFIQQLTDCLPAYIFDLAKDGSKIATQLQISEHVPGLECSDTDHSLTDRLDGGHFQQKDVFDILHNRSVDTRSDFTVGWPGRLVRAYQEGKLDSKILCTLYNHGMPSSADLGPTVYGVPACDLSLPIRLIHYRCLFGLELQLGGCAKLKGLKPNVIEYARQGDRVMEYSIPVLPLHFNMGNEQTDSLIGRFLGTTLPCCAPEPEWAYSLVVSIAFWHRQLSSSGVDSPPLMECPFTLALIACAVASMSELGSADTELCTHYDKLADSLDLTAQVPNNPKGSHLSANLQRPDFVRNFSAIQLIYNALQSFVNFMDSILPHTHQSELFHFFPPWNLFPSGRLVYWLAMNLATHEASVRHHIVSRFWLPRLYRSKKRPVECAAELRELVSTLQTVLKTASSLKLFVQPVKYSLREVYKPTPNHSEGKSTHWTPSSPHFGESIPDQGESANCARFTVSHFSAVKDNNAFKSIINSDDATSDWKRGPLSVKDSTDAHGYKDEWCKPTPTAPKRSGFLRRSTSGPARSRGPRQRNTSDYSSRLLQRLGVSQQL</sequence>
<dbReference type="EMBL" id="QNGE01001945">
    <property type="protein sequence ID" value="KAA3676511.1"/>
    <property type="molecule type" value="Genomic_DNA"/>
</dbReference>
<dbReference type="Proteomes" id="UP000324629">
    <property type="component" value="Unassembled WGS sequence"/>
</dbReference>
<accession>A0A5J4NLU9</accession>
<evidence type="ECO:0000256" key="1">
    <source>
        <dbReference type="ARBA" id="ARBA00007398"/>
    </source>
</evidence>
<evidence type="ECO:0008006" key="5">
    <source>
        <dbReference type="Google" id="ProtNLM"/>
    </source>
</evidence>
<dbReference type="SUPFAM" id="SSF88723">
    <property type="entry name" value="PIN domain-like"/>
    <property type="match status" value="1"/>
</dbReference>
<dbReference type="PANTHER" id="PTHR15665">
    <property type="entry name" value="ASTEROID PROTEIN"/>
    <property type="match status" value="1"/>
</dbReference>
<proteinExistence type="inferred from homology"/>
<dbReference type="Gene3D" id="3.40.50.1010">
    <property type="entry name" value="5'-nuclease"/>
    <property type="match status" value="1"/>
</dbReference>
<feature type="compositionally biased region" description="Basic and acidic residues" evidence="2">
    <location>
        <begin position="781"/>
        <end position="793"/>
    </location>
</feature>
<dbReference type="InterPro" id="IPR026832">
    <property type="entry name" value="Asteroid"/>
</dbReference>
<dbReference type="AlphaFoldDB" id="A0A5J4NLU9"/>
<feature type="compositionally biased region" description="Polar residues" evidence="2">
    <location>
        <begin position="821"/>
        <end position="841"/>
    </location>
</feature>
<dbReference type="InterPro" id="IPR029060">
    <property type="entry name" value="PIN-like_dom_sf"/>
</dbReference>
<feature type="region of interest" description="Disordered" evidence="2">
    <location>
        <begin position="769"/>
        <end position="841"/>
    </location>
</feature>
<protein>
    <recommendedName>
        <fullName evidence="5">XPG N-terminal domain-containing protein</fullName>
    </recommendedName>
</protein>
<organism evidence="3 4">
    <name type="scientific">Paragonimus westermani</name>
    <dbReference type="NCBI Taxonomy" id="34504"/>
    <lineage>
        <taxon>Eukaryota</taxon>
        <taxon>Metazoa</taxon>
        <taxon>Spiralia</taxon>
        <taxon>Lophotrochozoa</taxon>
        <taxon>Platyhelminthes</taxon>
        <taxon>Trematoda</taxon>
        <taxon>Digenea</taxon>
        <taxon>Plagiorchiida</taxon>
        <taxon>Troglotremata</taxon>
        <taxon>Troglotrematidae</taxon>
        <taxon>Paragonimus</taxon>
    </lineage>
</organism>
<evidence type="ECO:0000313" key="4">
    <source>
        <dbReference type="Proteomes" id="UP000324629"/>
    </source>
</evidence>
<comment type="similarity">
    <text evidence="1">Belongs to the asteroid family.</text>
</comment>
<keyword evidence="4" id="KW-1185">Reference proteome</keyword>
<comment type="caution">
    <text evidence="3">The sequence shown here is derived from an EMBL/GenBank/DDBJ whole genome shotgun (WGS) entry which is preliminary data.</text>
</comment>
<evidence type="ECO:0000313" key="3">
    <source>
        <dbReference type="EMBL" id="KAA3676511.1"/>
    </source>
</evidence>
<reference evidence="3 4" key="1">
    <citation type="journal article" date="2019" name="Gigascience">
        <title>Whole-genome sequence of the oriental lung fluke Paragonimus westermani.</title>
        <authorList>
            <person name="Oey H."/>
            <person name="Zakrzewski M."/>
            <person name="Narain K."/>
            <person name="Devi K.R."/>
            <person name="Agatsuma T."/>
            <person name="Nawaratna S."/>
            <person name="Gobert G.N."/>
            <person name="Jones M.K."/>
            <person name="Ragan M.A."/>
            <person name="McManus D.P."/>
            <person name="Krause L."/>
        </authorList>
    </citation>
    <scope>NUCLEOTIDE SEQUENCE [LARGE SCALE GENOMIC DNA]</scope>
    <source>
        <strain evidence="3 4">IND2009</strain>
    </source>
</reference>
<name>A0A5J4NLU9_9TREM</name>
<feature type="region of interest" description="Disordered" evidence="2">
    <location>
        <begin position="711"/>
        <end position="735"/>
    </location>
</feature>